<comment type="caution">
    <text evidence="1">The sequence shown here is derived from an EMBL/GenBank/DDBJ whole genome shotgun (WGS) entry which is preliminary data.</text>
</comment>
<protein>
    <submittedName>
        <fullName evidence="1">Uncharacterized protein</fullName>
    </submittedName>
</protein>
<keyword evidence="2" id="KW-1185">Reference proteome</keyword>
<accession>A0ABU0L7P2</accession>
<organism evidence="1 2">
    <name type="scientific">Paenibacillus brasilensis</name>
    <dbReference type="NCBI Taxonomy" id="128574"/>
    <lineage>
        <taxon>Bacteria</taxon>
        <taxon>Bacillati</taxon>
        <taxon>Bacillota</taxon>
        <taxon>Bacilli</taxon>
        <taxon>Bacillales</taxon>
        <taxon>Paenibacillaceae</taxon>
        <taxon>Paenibacillus</taxon>
    </lineage>
</organism>
<dbReference type="RefSeq" id="WP_152381899.1">
    <property type="nucleotide sequence ID" value="NZ_CP045298.1"/>
</dbReference>
<evidence type="ECO:0000313" key="2">
    <source>
        <dbReference type="Proteomes" id="UP001242811"/>
    </source>
</evidence>
<dbReference type="Proteomes" id="UP001242811">
    <property type="component" value="Unassembled WGS sequence"/>
</dbReference>
<dbReference type="EMBL" id="JAUSWA010000069">
    <property type="protein sequence ID" value="MDQ0497312.1"/>
    <property type="molecule type" value="Genomic_DNA"/>
</dbReference>
<gene>
    <name evidence="1" type="ORF">QOZ95_005531</name>
</gene>
<name>A0ABU0L7P2_9BACL</name>
<sequence length="129" mass="14808">MSERTYKLQKGDQVVMHTCMEHDHPDNFGKIWTCRSDEFQHKGHDYGSIFLEGFSGSFSTEFLQKVDVSALVDSLQQQLAERAQTIAEQRETLEFYAEDGNYLEHIIGWGPEIPVIRDGGRRARKSLGE</sequence>
<reference evidence="1 2" key="1">
    <citation type="submission" date="2023-07" db="EMBL/GenBank/DDBJ databases">
        <title>Genomic Encyclopedia of Type Strains, Phase IV (KMG-IV): sequencing the most valuable type-strain genomes for metagenomic binning, comparative biology and taxonomic classification.</title>
        <authorList>
            <person name="Goeker M."/>
        </authorList>
    </citation>
    <scope>NUCLEOTIDE SEQUENCE [LARGE SCALE GENOMIC DNA]</scope>
    <source>
        <strain evidence="1 2">DSM 14914</strain>
    </source>
</reference>
<proteinExistence type="predicted"/>
<evidence type="ECO:0000313" key="1">
    <source>
        <dbReference type="EMBL" id="MDQ0497312.1"/>
    </source>
</evidence>